<name>A0A8T0FUX0_ARGBR</name>
<evidence type="ECO:0000313" key="2">
    <source>
        <dbReference type="EMBL" id="KAF8794566.1"/>
    </source>
</evidence>
<keyword evidence="1" id="KW-1133">Transmembrane helix</keyword>
<gene>
    <name evidence="2" type="ORF">HNY73_002537</name>
</gene>
<keyword evidence="1" id="KW-0812">Transmembrane</keyword>
<reference evidence="2" key="2">
    <citation type="submission" date="2020-06" db="EMBL/GenBank/DDBJ databases">
        <authorList>
            <person name="Sheffer M."/>
        </authorList>
    </citation>
    <scope>NUCLEOTIDE SEQUENCE</scope>
</reference>
<feature type="transmembrane region" description="Helical" evidence="1">
    <location>
        <begin position="142"/>
        <end position="170"/>
    </location>
</feature>
<comment type="caution">
    <text evidence="2">The sequence shown here is derived from an EMBL/GenBank/DDBJ whole genome shotgun (WGS) entry which is preliminary data.</text>
</comment>
<protein>
    <submittedName>
        <fullName evidence="2">Uncharacterized protein</fullName>
    </submittedName>
</protein>
<accession>A0A8T0FUX0</accession>
<feature type="transmembrane region" description="Helical" evidence="1">
    <location>
        <begin position="80"/>
        <end position="101"/>
    </location>
</feature>
<keyword evidence="3" id="KW-1185">Reference proteome</keyword>
<proteinExistence type="predicted"/>
<dbReference type="Proteomes" id="UP000807504">
    <property type="component" value="Unassembled WGS sequence"/>
</dbReference>
<keyword evidence="1" id="KW-0472">Membrane</keyword>
<evidence type="ECO:0000313" key="3">
    <source>
        <dbReference type="Proteomes" id="UP000807504"/>
    </source>
</evidence>
<dbReference type="EMBL" id="JABXBU010000002">
    <property type="protein sequence ID" value="KAF8794566.1"/>
    <property type="molecule type" value="Genomic_DNA"/>
</dbReference>
<reference evidence="2" key="1">
    <citation type="journal article" date="2020" name="bioRxiv">
        <title>Chromosome-level reference genome of the European wasp spider Argiope bruennichi: a resource for studies on range expansion and evolutionary adaptation.</title>
        <authorList>
            <person name="Sheffer M.M."/>
            <person name="Hoppe A."/>
            <person name="Krehenwinkel H."/>
            <person name="Uhl G."/>
            <person name="Kuss A.W."/>
            <person name="Jensen L."/>
            <person name="Jensen C."/>
            <person name="Gillespie R.G."/>
            <person name="Hoff K.J."/>
            <person name="Prost S."/>
        </authorList>
    </citation>
    <scope>NUCLEOTIDE SEQUENCE</scope>
</reference>
<dbReference type="AlphaFoldDB" id="A0A8T0FUX0"/>
<evidence type="ECO:0000256" key="1">
    <source>
        <dbReference type="SAM" id="Phobius"/>
    </source>
</evidence>
<organism evidence="2 3">
    <name type="scientific">Argiope bruennichi</name>
    <name type="common">Wasp spider</name>
    <name type="synonym">Aranea bruennichi</name>
    <dbReference type="NCBI Taxonomy" id="94029"/>
    <lineage>
        <taxon>Eukaryota</taxon>
        <taxon>Metazoa</taxon>
        <taxon>Ecdysozoa</taxon>
        <taxon>Arthropoda</taxon>
        <taxon>Chelicerata</taxon>
        <taxon>Arachnida</taxon>
        <taxon>Araneae</taxon>
        <taxon>Araneomorphae</taxon>
        <taxon>Entelegynae</taxon>
        <taxon>Araneoidea</taxon>
        <taxon>Araneidae</taxon>
        <taxon>Argiope</taxon>
    </lineage>
</organism>
<sequence length="184" mass="21259">MYCSKKPRIRALRETEFFESMLEQHFTKYRREMKLLSSIEQEFSFPVFLLQMNDLMRMLAFLVLYASYDPRLVVSYPAPAMFTAVRSILSFLLVSAAASCVHAADSKAKSANEELWHVLVSRGSDVETHKLRVFMITNKKPFAFSIWGCFHFTKSYIFSAIGCLLTYSLLIAQLCNSIKSEKYE</sequence>